<evidence type="ECO:0000256" key="1">
    <source>
        <dbReference type="SAM" id="Phobius"/>
    </source>
</evidence>
<feature type="transmembrane region" description="Helical" evidence="1">
    <location>
        <begin position="370"/>
        <end position="390"/>
    </location>
</feature>
<gene>
    <name evidence="2" type="ORF">G5V58_15795</name>
</gene>
<sequence length="449" mass="47691">MSEQQAQRREVAQVRSQLRDELRHRLRPMTGRDPDERSRSTTPLELLYDLTYVVAFAKAAEELAHQVELGHVGSALGAYGFAVFAISWAWMNFTWFTSAYGNDDALFRLATIVQMAGVVVLTFGLPLSFEDAAAGESPHNTVMLIGYVVMRVPLIFLWLRAARDDAEHRDTATAYAVVIALAQAGWVAVALLPLPVEVTVALVVAFAAAELAAPVVLERKLGRAPWNAGHVAERFSLLALITLGEVVAATTTAVAAVTSEDGWSAASVVVIASGLLLAAGFWWAYFLIPSRIVLEAYPERTFAWRYAHLPIFGSIAAVGAGLRVAAAAVHGGELSLFDVALALALPVAAVLLTIFVTWSVLMRTYDLSHVPLFLATLVPLGAALVAARVVGGDDPLNLEHGADLAGLVAVAALVALSAVVEVVGHEVVGYRHTAEVVEADPPAPSPSAA</sequence>
<reference evidence="2 3" key="1">
    <citation type="submission" date="2020-02" db="EMBL/GenBank/DDBJ databases">
        <title>Full genome sequence of Nocardioides sp. R-3366.</title>
        <authorList>
            <person name="Im W.-T."/>
        </authorList>
    </citation>
    <scope>NUCLEOTIDE SEQUENCE [LARGE SCALE GENOMIC DNA]</scope>
    <source>
        <strain evidence="2 3">R-3366</strain>
    </source>
</reference>
<organism evidence="2 3">
    <name type="scientific">Nocardioides anomalus</name>
    <dbReference type="NCBI Taxonomy" id="2712223"/>
    <lineage>
        <taxon>Bacteria</taxon>
        <taxon>Bacillati</taxon>
        <taxon>Actinomycetota</taxon>
        <taxon>Actinomycetes</taxon>
        <taxon>Propionibacteriales</taxon>
        <taxon>Nocardioidaceae</taxon>
        <taxon>Nocardioides</taxon>
    </lineage>
</organism>
<feature type="transmembrane region" description="Helical" evidence="1">
    <location>
        <begin position="263"/>
        <end position="288"/>
    </location>
</feature>
<dbReference type="InterPro" id="IPR010640">
    <property type="entry name" value="Low_temperature_requirement_A"/>
</dbReference>
<evidence type="ECO:0000313" key="2">
    <source>
        <dbReference type="EMBL" id="QIG44046.1"/>
    </source>
</evidence>
<feature type="transmembrane region" description="Helical" evidence="1">
    <location>
        <begin position="105"/>
        <end position="129"/>
    </location>
</feature>
<dbReference type="EMBL" id="CP049257">
    <property type="protein sequence ID" value="QIG44046.1"/>
    <property type="molecule type" value="Genomic_DNA"/>
</dbReference>
<feature type="transmembrane region" description="Helical" evidence="1">
    <location>
        <begin position="72"/>
        <end position="93"/>
    </location>
</feature>
<dbReference type="PANTHER" id="PTHR36840">
    <property type="entry name" value="BLL5714 PROTEIN"/>
    <property type="match status" value="1"/>
</dbReference>
<dbReference type="RefSeq" id="WP_165234725.1">
    <property type="nucleotide sequence ID" value="NZ_CP049257.1"/>
</dbReference>
<dbReference type="Proteomes" id="UP000502996">
    <property type="component" value="Chromosome"/>
</dbReference>
<accession>A0A6G6WFQ9</accession>
<feature type="transmembrane region" description="Helical" evidence="1">
    <location>
        <begin position="172"/>
        <end position="192"/>
    </location>
</feature>
<protein>
    <submittedName>
        <fullName evidence="2">Low temperature requirement protein A</fullName>
    </submittedName>
</protein>
<feature type="transmembrane region" description="Helical" evidence="1">
    <location>
        <begin position="402"/>
        <end position="423"/>
    </location>
</feature>
<name>A0A6G6WFQ9_9ACTN</name>
<feature type="transmembrane region" description="Helical" evidence="1">
    <location>
        <begin position="141"/>
        <end position="160"/>
    </location>
</feature>
<feature type="transmembrane region" description="Helical" evidence="1">
    <location>
        <begin position="335"/>
        <end position="358"/>
    </location>
</feature>
<dbReference type="PANTHER" id="PTHR36840:SF1">
    <property type="entry name" value="BLL5714 PROTEIN"/>
    <property type="match status" value="1"/>
</dbReference>
<keyword evidence="3" id="KW-1185">Reference proteome</keyword>
<proteinExistence type="predicted"/>
<dbReference type="Pfam" id="PF06772">
    <property type="entry name" value="LtrA"/>
    <property type="match status" value="1"/>
</dbReference>
<feature type="transmembrane region" description="Helical" evidence="1">
    <location>
        <begin position="309"/>
        <end position="329"/>
    </location>
</feature>
<dbReference type="KEGG" id="nano:G5V58_15795"/>
<keyword evidence="1" id="KW-0472">Membrane</keyword>
<keyword evidence="1" id="KW-0812">Transmembrane</keyword>
<dbReference type="AlphaFoldDB" id="A0A6G6WFQ9"/>
<keyword evidence="1" id="KW-1133">Transmembrane helix</keyword>
<feature type="transmembrane region" description="Helical" evidence="1">
    <location>
        <begin position="198"/>
        <end position="217"/>
    </location>
</feature>
<evidence type="ECO:0000313" key="3">
    <source>
        <dbReference type="Proteomes" id="UP000502996"/>
    </source>
</evidence>
<feature type="transmembrane region" description="Helical" evidence="1">
    <location>
        <begin position="237"/>
        <end position="257"/>
    </location>
</feature>